<name>A0ABV9H9R3_9HYPH</name>
<protein>
    <submittedName>
        <fullName evidence="2">YqaA family protein</fullName>
    </submittedName>
</protein>
<reference evidence="3" key="1">
    <citation type="journal article" date="2019" name="Int. J. Syst. Evol. Microbiol.">
        <title>The Global Catalogue of Microorganisms (GCM) 10K type strain sequencing project: providing services to taxonomists for standard genome sequencing and annotation.</title>
        <authorList>
            <consortium name="The Broad Institute Genomics Platform"/>
            <consortium name="The Broad Institute Genome Sequencing Center for Infectious Disease"/>
            <person name="Wu L."/>
            <person name="Ma J."/>
        </authorList>
    </citation>
    <scope>NUCLEOTIDE SEQUENCE [LARGE SCALE GENOMIC DNA]</scope>
    <source>
        <strain evidence="3">CGMCC 1.15731</strain>
    </source>
</reference>
<evidence type="ECO:0000256" key="1">
    <source>
        <dbReference type="SAM" id="Phobius"/>
    </source>
</evidence>
<keyword evidence="3" id="KW-1185">Reference proteome</keyword>
<proteinExistence type="predicted"/>
<sequence>MLRRLYIWTFQLAGRKSAQWWLAFIAFVESSVFLIPADVLFVPMALARPDRAWRYALIATVASVLGGVAGWYIGYHAYEQLAKPVLEFYGKLDTFDRLRGSASADAILLMLITSGLAHLPPIKVVTILSGAAGINIWLFIVSAVLARGARFFFLAWLLQRYGEPIRHFIEKRLGLIAGTVAVILILLFFAVKYFHS</sequence>
<keyword evidence="1" id="KW-0472">Membrane</keyword>
<keyword evidence="1" id="KW-1133">Transmembrane helix</keyword>
<gene>
    <name evidence="2" type="ORF">ACFO1V_14000</name>
</gene>
<feature type="transmembrane region" description="Helical" evidence="1">
    <location>
        <begin position="52"/>
        <end position="73"/>
    </location>
</feature>
<dbReference type="Proteomes" id="UP001596042">
    <property type="component" value="Unassembled WGS sequence"/>
</dbReference>
<accession>A0ABV9H9R3</accession>
<feature type="transmembrane region" description="Helical" evidence="1">
    <location>
        <begin position="20"/>
        <end position="46"/>
    </location>
</feature>
<comment type="caution">
    <text evidence="2">The sequence shown here is derived from an EMBL/GenBank/DDBJ whole genome shotgun (WGS) entry which is preliminary data.</text>
</comment>
<organism evidence="2 3">
    <name type="scientific">Daeguia caeni</name>
    <dbReference type="NCBI Taxonomy" id="439612"/>
    <lineage>
        <taxon>Bacteria</taxon>
        <taxon>Pseudomonadati</taxon>
        <taxon>Pseudomonadota</taxon>
        <taxon>Alphaproteobacteria</taxon>
        <taxon>Hyphomicrobiales</taxon>
        <taxon>Brucellaceae</taxon>
        <taxon>Daeguia</taxon>
    </lineage>
</organism>
<dbReference type="RefSeq" id="WP_374831162.1">
    <property type="nucleotide sequence ID" value="NZ_JBHEEZ010000007.1"/>
</dbReference>
<dbReference type="PANTHER" id="PTHR42709">
    <property type="entry name" value="ALKALINE PHOSPHATASE LIKE PROTEIN"/>
    <property type="match status" value="1"/>
</dbReference>
<evidence type="ECO:0000313" key="3">
    <source>
        <dbReference type="Proteomes" id="UP001596042"/>
    </source>
</evidence>
<evidence type="ECO:0000313" key="2">
    <source>
        <dbReference type="EMBL" id="MFC4626301.1"/>
    </source>
</evidence>
<dbReference type="EMBL" id="JBHSEL010000124">
    <property type="protein sequence ID" value="MFC4626301.1"/>
    <property type="molecule type" value="Genomic_DNA"/>
</dbReference>
<dbReference type="InterPro" id="IPR051311">
    <property type="entry name" value="DedA_domain"/>
</dbReference>
<feature type="transmembrane region" description="Helical" evidence="1">
    <location>
        <begin position="134"/>
        <end position="153"/>
    </location>
</feature>
<feature type="transmembrane region" description="Helical" evidence="1">
    <location>
        <begin position="173"/>
        <end position="194"/>
    </location>
</feature>
<dbReference type="PANTHER" id="PTHR42709:SF11">
    <property type="entry name" value="DEDA FAMILY PROTEIN"/>
    <property type="match status" value="1"/>
</dbReference>
<keyword evidence="1" id="KW-0812">Transmembrane</keyword>